<dbReference type="Gene3D" id="3.40.50.1700">
    <property type="entry name" value="Glycoside hydrolase family 3 C-terminal domain"/>
    <property type="match status" value="1"/>
</dbReference>
<sequence length="170" mass="18663">YKRQVLFGDAEPGGRLPTTWPRRLADAPVPDTAPVDGVVAYDEGVFIGYRAWERSGRTPAFWFGHGLGYTTWSYDSIAAEGTTVTVALTNTGPRPGREVVQIYVSDGSDRRLGGFDVVEADPGETVLTTVFLPERAFQTWSDGWRTAEGEYTVEAAHHVTDPRLSVTVKI</sequence>
<dbReference type="RefSeq" id="WP_206059561.1">
    <property type="nucleotide sequence ID" value="NZ_VCKX01000452.1"/>
</dbReference>
<comment type="caution">
    <text evidence="4">The sequence shown here is derived from an EMBL/GenBank/DDBJ whole genome shotgun (WGS) entry which is preliminary data.</text>
</comment>
<protein>
    <submittedName>
        <fullName evidence="4">Glycosyl hydrolase</fullName>
    </submittedName>
</protein>
<keyword evidence="2 4" id="KW-0378">Hydrolase</keyword>
<dbReference type="PANTHER" id="PTHR42715:SF10">
    <property type="entry name" value="BETA-GLUCOSIDASE"/>
    <property type="match status" value="1"/>
</dbReference>
<accession>A0A5S4F736</accession>
<dbReference type="SUPFAM" id="SSF52279">
    <property type="entry name" value="Beta-D-glucan exohydrolase, C-terminal domain"/>
    <property type="match status" value="1"/>
</dbReference>
<evidence type="ECO:0000259" key="3">
    <source>
        <dbReference type="SMART" id="SM01217"/>
    </source>
</evidence>
<dbReference type="InterPro" id="IPR036962">
    <property type="entry name" value="Glyco_hydro_3_N_sf"/>
</dbReference>
<evidence type="ECO:0000256" key="1">
    <source>
        <dbReference type="ARBA" id="ARBA00005336"/>
    </source>
</evidence>
<name>A0A5S4F736_9ACTN</name>
<dbReference type="Proteomes" id="UP000306628">
    <property type="component" value="Unassembled WGS sequence"/>
</dbReference>
<dbReference type="Gene3D" id="3.20.20.300">
    <property type="entry name" value="Glycoside hydrolase, family 3, N-terminal domain"/>
    <property type="match status" value="1"/>
</dbReference>
<dbReference type="SMART" id="SM01217">
    <property type="entry name" value="Fn3_like"/>
    <property type="match status" value="1"/>
</dbReference>
<comment type="similarity">
    <text evidence="1">Belongs to the glycosyl hydrolase 3 family.</text>
</comment>
<feature type="domain" description="Fibronectin type III-like" evidence="3">
    <location>
        <begin position="98"/>
        <end position="159"/>
    </location>
</feature>
<dbReference type="EMBL" id="VCKX01000452">
    <property type="protein sequence ID" value="TMR12227.1"/>
    <property type="molecule type" value="Genomic_DNA"/>
</dbReference>
<dbReference type="InterPro" id="IPR002772">
    <property type="entry name" value="Glyco_hydro_3_C"/>
</dbReference>
<gene>
    <name evidence="4" type="ORF">ETD85_58570</name>
</gene>
<evidence type="ECO:0000256" key="2">
    <source>
        <dbReference type="ARBA" id="ARBA00022801"/>
    </source>
</evidence>
<dbReference type="InterPro" id="IPR036881">
    <property type="entry name" value="Glyco_hydro_3_C_sf"/>
</dbReference>
<reference evidence="4 5" key="1">
    <citation type="submission" date="2019-05" db="EMBL/GenBank/DDBJ databases">
        <title>Draft genome sequence of Nonomuraea zeae DSM 100528.</title>
        <authorList>
            <person name="Saricaoglu S."/>
            <person name="Isik K."/>
        </authorList>
    </citation>
    <scope>NUCLEOTIDE SEQUENCE [LARGE SCALE GENOMIC DNA]</scope>
    <source>
        <strain evidence="4 5">DSM 100528</strain>
    </source>
</reference>
<dbReference type="Pfam" id="PF14310">
    <property type="entry name" value="Fn3-like"/>
    <property type="match status" value="1"/>
</dbReference>
<dbReference type="InterPro" id="IPR050288">
    <property type="entry name" value="Cellulose_deg_GH3"/>
</dbReference>
<evidence type="ECO:0000313" key="4">
    <source>
        <dbReference type="EMBL" id="TMR12227.1"/>
    </source>
</evidence>
<dbReference type="AlphaFoldDB" id="A0A5S4F736"/>
<evidence type="ECO:0000313" key="5">
    <source>
        <dbReference type="Proteomes" id="UP000306628"/>
    </source>
</evidence>
<dbReference type="GO" id="GO:0005975">
    <property type="term" value="P:carbohydrate metabolic process"/>
    <property type="evidence" value="ECO:0007669"/>
    <property type="project" value="InterPro"/>
</dbReference>
<keyword evidence="5" id="KW-1185">Reference proteome</keyword>
<organism evidence="4 5">
    <name type="scientific">Nonomuraea zeae</name>
    <dbReference type="NCBI Taxonomy" id="1642303"/>
    <lineage>
        <taxon>Bacteria</taxon>
        <taxon>Bacillati</taxon>
        <taxon>Actinomycetota</taxon>
        <taxon>Actinomycetes</taxon>
        <taxon>Streptosporangiales</taxon>
        <taxon>Streptosporangiaceae</taxon>
        <taxon>Nonomuraea</taxon>
    </lineage>
</organism>
<dbReference type="PANTHER" id="PTHR42715">
    <property type="entry name" value="BETA-GLUCOSIDASE"/>
    <property type="match status" value="1"/>
</dbReference>
<dbReference type="Pfam" id="PF01915">
    <property type="entry name" value="Glyco_hydro_3_C"/>
    <property type="match status" value="1"/>
</dbReference>
<feature type="non-terminal residue" evidence="4">
    <location>
        <position position="1"/>
    </location>
</feature>
<dbReference type="InterPro" id="IPR026891">
    <property type="entry name" value="Fn3-like"/>
</dbReference>
<dbReference type="GO" id="GO:0004553">
    <property type="term" value="F:hydrolase activity, hydrolyzing O-glycosyl compounds"/>
    <property type="evidence" value="ECO:0007669"/>
    <property type="project" value="InterPro"/>
</dbReference>
<dbReference type="InterPro" id="IPR013783">
    <property type="entry name" value="Ig-like_fold"/>
</dbReference>
<proteinExistence type="inferred from homology"/>
<dbReference type="Gene3D" id="2.60.40.10">
    <property type="entry name" value="Immunoglobulins"/>
    <property type="match status" value="1"/>
</dbReference>